<dbReference type="RefSeq" id="WP_091645038.1">
    <property type="nucleotide sequence ID" value="NZ_FOEG01000007.1"/>
</dbReference>
<dbReference type="Proteomes" id="UP000199657">
    <property type="component" value="Unassembled WGS sequence"/>
</dbReference>
<sequence length="428" mass="46531">MNLLAVGDLHLGRRPGRLPEPVLARLGARRLGPAEALDRLVSAARQRAVDAVVFAGDVVEQEDDFFEAYAELRRSITTLVEAGIPVLGVAGNHDVQVLPQLAREVDGFRLLGAGGTWESATLTGRDGVQIVIHGASFGAPVVRDSPLAGIRFDNLAMPQLGLLHCDRDQPGSGHAPVTTRQLEEAGVDAWLLGHIHKPDPLDPARPSGYLGSVTALRASETGPRGPWLYTIGNAGIEHVEQWPLAPLRWQQIDVDLTDVTDATDVRPRILAAAEAAASVIAEAEFRPDAIGLRVRLHGRTRIGRAVEQLLESEALHDLPLTGGIQGFVGRWWLDTRPEVDLSELARRPDPAGLLAQRLLLLDQAPPDDPERQALLARAREHLGRVHRDPAWSRLNTETPDDDTVTDWLRRGARVSLDALLAQQEDTGQ</sequence>
<dbReference type="OrthoDB" id="9773856at2"/>
<proteinExistence type="predicted"/>
<dbReference type="InterPro" id="IPR004843">
    <property type="entry name" value="Calcineurin-like_PHP"/>
</dbReference>
<accession>A0A1H8UJW5</accession>
<protein>
    <submittedName>
        <fullName evidence="2">Calcineurin-like phosphoesterase superfamily domain-containing protein</fullName>
    </submittedName>
</protein>
<keyword evidence="3" id="KW-1185">Reference proteome</keyword>
<dbReference type="PANTHER" id="PTHR30337">
    <property type="entry name" value="COMPONENT OF ATP-DEPENDENT DSDNA EXONUCLEASE"/>
    <property type="match status" value="1"/>
</dbReference>
<dbReference type="EMBL" id="FOEG01000007">
    <property type="protein sequence ID" value="SEP03530.1"/>
    <property type="molecule type" value="Genomic_DNA"/>
</dbReference>
<feature type="domain" description="Calcineurin-like phosphoesterase" evidence="1">
    <location>
        <begin position="1"/>
        <end position="198"/>
    </location>
</feature>
<dbReference type="InterPro" id="IPR050535">
    <property type="entry name" value="DNA_Repair-Maintenance_Comp"/>
</dbReference>
<organism evidence="2 3">
    <name type="scientific">Aquisalimonas asiatica</name>
    <dbReference type="NCBI Taxonomy" id="406100"/>
    <lineage>
        <taxon>Bacteria</taxon>
        <taxon>Pseudomonadati</taxon>
        <taxon>Pseudomonadota</taxon>
        <taxon>Gammaproteobacteria</taxon>
        <taxon>Chromatiales</taxon>
        <taxon>Ectothiorhodospiraceae</taxon>
        <taxon>Aquisalimonas</taxon>
    </lineage>
</organism>
<dbReference type="STRING" id="406100.SAMN04488052_10739"/>
<evidence type="ECO:0000313" key="2">
    <source>
        <dbReference type="EMBL" id="SEP03530.1"/>
    </source>
</evidence>
<dbReference type="AlphaFoldDB" id="A0A1H8UJW5"/>
<dbReference type="GO" id="GO:0016787">
    <property type="term" value="F:hydrolase activity"/>
    <property type="evidence" value="ECO:0007669"/>
    <property type="project" value="InterPro"/>
</dbReference>
<dbReference type="SUPFAM" id="SSF56300">
    <property type="entry name" value="Metallo-dependent phosphatases"/>
    <property type="match status" value="1"/>
</dbReference>
<dbReference type="Pfam" id="PF00149">
    <property type="entry name" value="Metallophos"/>
    <property type="match status" value="1"/>
</dbReference>
<gene>
    <name evidence="2" type="ORF">SAMN04488052_10739</name>
</gene>
<name>A0A1H8UJW5_9GAMM</name>
<reference evidence="2 3" key="1">
    <citation type="submission" date="2016-10" db="EMBL/GenBank/DDBJ databases">
        <authorList>
            <person name="de Groot N.N."/>
        </authorList>
    </citation>
    <scope>NUCLEOTIDE SEQUENCE [LARGE SCALE GENOMIC DNA]</scope>
    <source>
        <strain evidence="2 3">CGMCC 1.6291</strain>
    </source>
</reference>
<evidence type="ECO:0000313" key="3">
    <source>
        <dbReference type="Proteomes" id="UP000199657"/>
    </source>
</evidence>
<evidence type="ECO:0000259" key="1">
    <source>
        <dbReference type="Pfam" id="PF00149"/>
    </source>
</evidence>
<dbReference type="Gene3D" id="3.60.21.10">
    <property type="match status" value="1"/>
</dbReference>
<dbReference type="InterPro" id="IPR029052">
    <property type="entry name" value="Metallo-depent_PP-like"/>
</dbReference>